<sequence length="268" mass="29270">MHFSQKGTSVLDQEHLEFLMDRAWPAVESEDTGEWVLRASNGVTQRANSVWPRHAGQTTVQPHISRSVKEASAWYRKRRLPLIFQIVEDHRTAALNAVLDLQGFSRQSETSIMVRGITDLPADGPGAGVELSADPSSEWIDVWWAVDGRGGDAELAVARRILAGCPAVYALVRDDDGVPAAVGRLALVDGWGGIYGMATSLHHRRRGYGSQVLSALLRESAARRLEGLWLLVTQANDGARSLYANAGFVDHGSYLYRQAPLTRGPSGC</sequence>
<dbReference type="Proteomes" id="UP000802392">
    <property type="component" value="Unassembled WGS sequence"/>
</dbReference>
<accession>A0ABX0TIW9</accession>
<dbReference type="Pfam" id="PF24553">
    <property type="entry name" value="Rv0428c_C"/>
    <property type="match status" value="1"/>
</dbReference>
<dbReference type="InterPro" id="IPR050680">
    <property type="entry name" value="YpeA/RimI_acetyltransf"/>
</dbReference>
<feature type="domain" description="N-acetyltransferase" evidence="3">
    <location>
        <begin position="129"/>
        <end position="268"/>
    </location>
</feature>
<reference evidence="4 5" key="1">
    <citation type="submission" date="2020-03" db="EMBL/GenBank/DDBJ databases">
        <title>Genomic Encyclopedia of Type Strains, Phase III (KMG-III): the genomes of soil and plant-associated and newly described type strains.</title>
        <authorList>
            <person name="Whitman W."/>
        </authorList>
    </citation>
    <scope>NUCLEOTIDE SEQUENCE [LARGE SCALE GENOMIC DNA]</scope>
    <source>
        <strain evidence="4 5">CECT 4207</strain>
    </source>
</reference>
<dbReference type="PANTHER" id="PTHR43420:SF12">
    <property type="entry name" value="N-ACETYLTRANSFERASE DOMAIN-CONTAINING PROTEIN"/>
    <property type="match status" value="1"/>
</dbReference>
<comment type="caution">
    <text evidence="4">The sequence shown here is derived from an EMBL/GenBank/DDBJ whole genome shotgun (WGS) entry which is preliminary data.</text>
</comment>
<dbReference type="PROSITE" id="PS51186">
    <property type="entry name" value="GNAT"/>
    <property type="match status" value="1"/>
</dbReference>
<evidence type="ECO:0000259" key="3">
    <source>
        <dbReference type="PROSITE" id="PS51186"/>
    </source>
</evidence>
<dbReference type="SUPFAM" id="SSF55729">
    <property type="entry name" value="Acyl-CoA N-acyltransferases (Nat)"/>
    <property type="match status" value="1"/>
</dbReference>
<dbReference type="EMBL" id="JAAOZD010000004">
    <property type="protein sequence ID" value="NIJ01820.1"/>
    <property type="molecule type" value="Genomic_DNA"/>
</dbReference>
<dbReference type="InterPro" id="IPR016181">
    <property type="entry name" value="Acyl_CoA_acyltransferase"/>
</dbReference>
<dbReference type="PANTHER" id="PTHR43420">
    <property type="entry name" value="ACETYLTRANSFERASE"/>
    <property type="match status" value="1"/>
</dbReference>
<evidence type="ECO:0000313" key="5">
    <source>
        <dbReference type="Proteomes" id="UP000802392"/>
    </source>
</evidence>
<dbReference type="InterPro" id="IPR000182">
    <property type="entry name" value="GNAT_dom"/>
</dbReference>
<protein>
    <submittedName>
        <fullName evidence="4">Ribosomal protein S18 acetylase RimI-like enzyme</fullName>
    </submittedName>
</protein>
<evidence type="ECO:0000256" key="2">
    <source>
        <dbReference type="ARBA" id="ARBA00023315"/>
    </source>
</evidence>
<proteinExistence type="predicted"/>
<dbReference type="Gene3D" id="3.40.630.30">
    <property type="match status" value="1"/>
</dbReference>
<keyword evidence="2" id="KW-0012">Acyltransferase</keyword>
<keyword evidence="5" id="KW-1185">Reference proteome</keyword>
<name>A0ABX0TIW9_9MICC</name>
<organism evidence="4 5">
    <name type="scientific">Paenarthrobacter ilicis</name>
    <dbReference type="NCBI Taxonomy" id="43665"/>
    <lineage>
        <taxon>Bacteria</taxon>
        <taxon>Bacillati</taxon>
        <taxon>Actinomycetota</taxon>
        <taxon>Actinomycetes</taxon>
        <taxon>Micrococcales</taxon>
        <taxon>Micrococcaceae</taxon>
        <taxon>Paenarthrobacter</taxon>
    </lineage>
</organism>
<dbReference type="InterPro" id="IPR056935">
    <property type="entry name" value="Rv0428c-like_C"/>
</dbReference>
<keyword evidence="1" id="KW-0808">Transferase</keyword>
<dbReference type="CDD" id="cd04301">
    <property type="entry name" value="NAT_SF"/>
    <property type="match status" value="1"/>
</dbReference>
<gene>
    <name evidence="4" type="ORF">FHR86_002152</name>
</gene>
<evidence type="ECO:0000256" key="1">
    <source>
        <dbReference type="ARBA" id="ARBA00022679"/>
    </source>
</evidence>
<evidence type="ECO:0000313" key="4">
    <source>
        <dbReference type="EMBL" id="NIJ01820.1"/>
    </source>
</evidence>